<sequence>MPICAQSGALMLHQLIDMTFVRGSWFDKLTMRESGAAMLIGNIAECSPLQSSLSLMVSLPNHEPRTKEIAVNTSAASSSPEIQPKITKRPAMQTNGAYS</sequence>
<accession>A0A839EN98</accession>
<evidence type="ECO:0000313" key="2">
    <source>
        <dbReference type="EMBL" id="MBA8878130.1"/>
    </source>
</evidence>
<feature type="compositionally biased region" description="Polar residues" evidence="1">
    <location>
        <begin position="71"/>
        <end position="81"/>
    </location>
</feature>
<dbReference type="Proteomes" id="UP000549052">
    <property type="component" value="Unassembled WGS sequence"/>
</dbReference>
<evidence type="ECO:0000256" key="1">
    <source>
        <dbReference type="SAM" id="MobiDB-lite"/>
    </source>
</evidence>
<reference evidence="2 3" key="1">
    <citation type="submission" date="2020-07" db="EMBL/GenBank/DDBJ databases">
        <title>Genomic Encyclopedia of Type Strains, Phase IV (KMG-V): Genome sequencing to study the core and pangenomes of soil and plant-associated prokaryotes.</title>
        <authorList>
            <person name="Whitman W."/>
        </authorList>
    </citation>
    <scope>NUCLEOTIDE SEQUENCE [LARGE SCALE GENOMIC DNA]</scope>
    <source>
        <strain evidence="2 3">AN3</strain>
    </source>
</reference>
<dbReference type="AlphaFoldDB" id="A0A839EN98"/>
<comment type="caution">
    <text evidence="2">The sequence shown here is derived from an EMBL/GenBank/DDBJ whole genome shotgun (WGS) entry which is preliminary data.</text>
</comment>
<dbReference type="EMBL" id="JACGXN010000001">
    <property type="protein sequence ID" value="MBA8878130.1"/>
    <property type="molecule type" value="Genomic_DNA"/>
</dbReference>
<name>A0A839EN98_9HYPH</name>
<protein>
    <submittedName>
        <fullName evidence="2">Uncharacterized protein</fullName>
    </submittedName>
</protein>
<organism evidence="2 3">
    <name type="scientific">Phyllobacterium myrsinacearum</name>
    <dbReference type="NCBI Taxonomy" id="28101"/>
    <lineage>
        <taxon>Bacteria</taxon>
        <taxon>Pseudomonadati</taxon>
        <taxon>Pseudomonadota</taxon>
        <taxon>Alphaproteobacteria</taxon>
        <taxon>Hyphomicrobiales</taxon>
        <taxon>Phyllobacteriaceae</taxon>
        <taxon>Phyllobacterium</taxon>
    </lineage>
</organism>
<keyword evidence="3" id="KW-1185">Reference proteome</keyword>
<evidence type="ECO:0000313" key="3">
    <source>
        <dbReference type="Proteomes" id="UP000549052"/>
    </source>
</evidence>
<feature type="region of interest" description="Disordered" evidence="1">
    <location>
        <begin position="70"/>
        <end position="99"/>
    </location>
</feature>
<proteinExistence type="predicted"/>
<gene>
    <name evidence="2" type="ORF">FHW16_001812</name>
</gene>